<keyword evidence="3" id="KW-1185">Reference proteome</keyword>
<dbReference type="InterPro" id="IPR036894">
    <property type="entry name" value="YbaB-like_sf"/>
</dbReference>
<protein>
    <recommendedName>
        <fullName evidence="4">YbaB/EbfC DNA-binding family protein</fullName>
    </recommendedName>
</protein>
<dbReference type="Proteomes" id="UP000681340">
    <property type="component" value="Unassembled WGS sequence"/>
</dbReference>
<sequence>MAEPTGEARPGFFPELQGLQRDAAVLAGRFEAAEAAVSEASGRDPSEKVRVVLAALGRIASVEVDPQWQSRIRPGDLSPTVLAAYQDAGSRRLETWAAEIGRTDIRPGPHDQGSMLGDDAPAAPAEAGSGPADESSHESIRRLWSLLQEATDRLDDVVRAAAARSETVMTGHDPGGHVTASFTGGGELTNLAIDEAWAAEASAREIGTALTAAITDGYAAVDRSAHEATTQWPFPDLDRISGSPTALLATLGLPSMPDTEPKG</sequence>
<dbReference type="RefSeq" id="WP_212992774.1">
    <property type="nucleotide sequence ID" value="NZ_BAABEA010000018.1"/>
</dbReference>
<dbReference type="Gene3D" id="3.30.1310.10">
    <property type="entry name" value="Nucleoid-associated protein YbaB-like domain"/>
    <property type="match status" value="2"/>
</dbReference>
<dbReference type="InterPro" id="IPR004401">
    <property type="entry name" value="YbaB/EbfC"/>
</dbReference>
<feature type="region of interest" description="Disordered" evidence="1">
    <location>
        <begin position="103"/>
        <end position="138"/>
    </location>
</feature>
<gene>
    <name evidence="2" type="ORF">Aau02nite_69090</name>
</gene>
<dbReference type="SUPFAM" id="SSF82607">
    <property type="entry name" value="YbaB-like"/>
    <property type="match status" value="1"/>
</dbReference>
<accession>A0A919SPM9</accession>
<dbReference type="EMBL" id="BOQL01000060">
    <property type="protein sequence ID" value="GIM76066.1"/>
    <property type="molecule type" value="Genomic_DNA"/>
</dbReference>
<comment type="caution">
    <text evidence="2">The sequence shown here is derived from an EMBL/GenBank/DDBJ whole genome shotgun (WGS) entry which is preliminary data.</text>
</comment>
<evidence type="ECO:0000256" key="1">
    <source>
        <dbReference type="SAM" id="MobiDB-lite"/>
    </source>
</evidence>
<proteinExistence type="predicted"/>
<evidence type="ECO:0008006" key="4">
    <source>
        <dbReference type="Google" id="ProtNLM"/>
    </source>
</evidence>
<reference evidence="2" key="1">
    <citation type="submission" date="2021-03" db="EMBL/GenBank/DDBJ databases">
        <title>Whole genome shotgun sequence of Actinoplanes auranticolor NBRC 12245.</title>
        <authorList>
            <person name="Komaki H."/>
            <person name="Tamura T."/>
        </authorList>
    </citation>
    <scope>NUCLEOTIDE SEQUENCE</scope>
    <source>
        <strain evidence="2">NBRC 12245</strain>
    </source>
</reference>
<evidence type="ECO:0000313" key="3">
    <source>
        <dbReference type="Proteomes" id="UP000681340"/>
    </source>
</evidence>
<name>A0A919SPM9_9ACTN</name>
<organism evidence="2 3">
    <name type="scientific">Actinoplanes auranticolor</name>
    <dbReference type="NCBI Taxonomy" id="47988"/>
    <lineage>
        <taxon>Bacteria</taxon>
        <taxon>Bacillati</taxon>
        <taxon>Actinomycetota</taxon>
        <taxon>Actinomycetes</taxon>
        <taxon>Micromonosporales</taxon>
        <taxon>Micromonosporaceae</taxon>
        <taxon>Actinoplanes</taxon>
    </lineage>
</organism>
<dbReference type="AlphaFoldDB" id="A0A919SPM9"/>
<evidence type="ECO:0000313" key="2">
    <source>
        <dbReference type="EMBL" id="GIM76066.1"/>
    </source>
</evidence>
<feature type="compositionally biased region" description="Low complexity" evidence="1">
    <location>
        <begin position="117"/>
        <end position="133"/>
    </location>
</feature>
<dbReference type="GO" id="GO:0003677">
    <property type="term" value="F:DNA binding"/>
    <property type="evidence" value="ECO:0007669"/>
    <property type="project" value="InterPro"/>
</dbReference>
<dbReference type="Pfam" id="PF02575">
    <property type="entry name" value="YbaB_DNA_bd"/>
    <property type="match status" value="1"/>
</dbReference>